<dbReference type="Gene3D" id="2.60.120.10">
    <property type="entry name" value="Jelly Rolls"/>
    <property type="match status" value="3"/>
</dbReference>
<dbReference type="PIRSF" id="PIRSF001480">
    <property type="entry name" value="Mannose-6-phosphate_isomerase"/>
    <property type="match status" value="1"/>
</dbReference>
<dbReference type="PRINTS" id="PR00714">
    <property type="entry name" value="MAN6PISMRASE"/>
</dbReference>
<keyword evidence="9" id="KW-0413">Isomerase</keyword>
<dbReference type="GO" id="GO:0004476">
    <property type="term" value="F:mannose-6-phosphate isomerase activity"/>
    <property type="evidence" value="ECO:0007669"/>
    <property type="project" value="UniProtKB-EC"/>
</dbReference>
<organism evidence="14 15">
    <name type="scientific">Aspergillus luchuensis (strain CBS 106.47)</name>
    <dbReference type="NCBI Taxonomy" id="1137211"/>
    <lineage>
        <taxon>Eukaryota</taxon>
        <taxon>Fungi</taxon>
        <taxon>Dikarya</taxon>
        <taxon>Ascomycota</taxon>
        <taxon>Pezizomycotina</taxon>
        <taxon>Eurotiomycetes</taxon>
        <taxon>Eurotiomycetidae</taxon>
        <taxon>Eurotiales</taxon>
        <taxon>Aspergillaceae</taxon>
        <taxon>Aspergillus</taxon>
        <taxon>Aspergillus subgen. Circumdati</taxon>
    </lineage>
</organism>
<dbReference type="GO" id="GO:0009298">
    <property type="term" value="P:GDP-mannose biosynthetic process"/>
    <property type="evidence" value="ECO:0007669"/>
    <property type="project" value="UniProtKB-UniPathway"/>
</dbReference>
<evidence type="ECO:0000256" key="6">
    <source>
        <dbReference type="ARBA" id="ARBA00018236"/>
    </source>
</evidence>
<evidence type="ECO:0000256" key="12">
    <source>
        <dbReference type="PIRSR" id="PIRSR001480-2"/>
    </source>
</evidence>
<feature type="binding site" evidence="12">
    <location>
        <position position="157"/>
    </location>
    <ligand>
        <name>Zn(2+)</name>
        <dbReference type="ChEBI" id="CHEBI:29105"/>
    </ligand>
</feature>
<reference evidence="15" key="1">
    <citation type="journal article" date="2017" name="Genome Biol.">
        <title>Comparative genomics reveals high biological diversity and specific adaptations in the industrially and medically important fungal genus Aspergillus.</title>
        <authorList>
            <person name="de Vries R.P."/>
            <person name="Riley R."/>
            <person name="Wiebenga A."/>
            <person name="Aguilar-Osorio G."/>
            <person name="Amillis S."/>
            <person name="Uchima C.A."/>
            <person name="Anderluh G."/>
            <person name="Asadollahi M."/>
            <person name="Askin M."/>
            <person name="Barry K."/>
            <person name="Battaglia E."/>
            <person name="Bayram O."/>
            <person name="Benocci T."/>
            <person name="Braus-Stromeyer S.A."/>
            <person name="Caldana C."/>
            <person name="Canovas D."/>
            <person name="Cerqueira G.C."/>
            <person name="Chen F."/>
            <person name="Chen W."/>
            <person name="Choi C."/>
            <person name="Clum A."/>
            <person name="Dos Santos R.A."/>
            <person name="Damasio A.R."/>
            <person name="Diallinas G."/>
            <person name="Emri T."/>
            <person name="Fekete E."/>
            <person name="Flipphi M."/>
            <person name="Freyberg S."/>
            <person name="Gallo A."/>
            <person name="Gournas C."/>
            <person name="Habgood R."/>
            <person name="Hainaut M."/>
            <person name="Harispe M.L."/>
            <person name="Henrissat B."/>
            <person name="Hilden K.S."/>
            <person name="Hope R."/>
            <person name="Hossain A."/>
            <person name="Karabika E."/>
            <person name="Karaffa L."/>
            <person name="Karanyi Z."/>
            <person name="Krasevec N."/>
            <person name="Kuo A."/>
            <person name="Kusch H."/>
            <person name="LaButti K."/>
            <person name="Lagendijk E.L."/>
            <person name="Lapidus A."/>
            <person name="Levasseur A."/>
            <person name="Lindquist E."/>
            <person name="Lipzen A."/>
            <person name="Logrieco A.F."/>
            <person name="MacCabe A."/>
            <person name="Maekelae M.R."/>
            <person name="Malavazi I."/>
            <person name="Melin P."/>
            <person name="Meyer V."/>
            <person name="Mielnichuk N."/>
            <person name="Miskei M."/>
            <person name="Molnar A.P."/>
            <person name="Mule G."/>
            <person name="Ngan C.Y."/>
            <person name="Orejas M."/>
            <person name="Orosz E."/>
            <person name="Ouedraogo J.P."/>
            <person name="Overkamp K.M."/>
            <person name="Park H.-S."/>
            <person name="Perrone G."/>
            <person name="Piumi F."/>
            <person name="Punt P.J."/>
            <person name="Ram A.F."/>
            <person name="Ramon A."/>
            <person name="Rauscher S."/>
            <person name="Record E."/>
            <person name="Riano-Pachon D.M."/>
            <person name="Robert V."/>
            <person name="Roehrig J."/>
            <person name="Ruller R."/>
            <person name="Salamov A."/>
            <person name="Salih N.S."/>
            <person name="Samson R.A."/>
            <person name="Sandor E."/>
            <person name="Sanguinetti M."/>
            <person name="Schuetze T."/>
            <person name="Sepcic K."/>
            <person name="Shelest E."/>
            <person name="Sherlock G."/>
            <person name="Sophianopoulou V."/>
            <person name="Squina F.M."/>
            <person name="Sun H."/>
            <person name="Susca A."/>
            <person name="Todd R.B."/>
            <person name="Tsang A."/>
            <person name="Unkles S.E."/>
            <person name="van de Wiele N."/>
            <person name="van Rossen-Uffink D."/>
            <person name="Oliveira J.V."/>
            <person name="Vesth T.C."/>
            <person name="Visser J."/>
            <person name="Yu J.-H."/>
            <person name="Zhou M."/>
            <person name="Andersen M.R."/>
            <person name="Archer D.B."/>
            <person name="Baker S.E."/>
            <person name="Benoit I."/>
            <person name="Brakhage A.A."/>
            <person name="Braus G.H."/>
            <person name="Fischer R."/>
            <person name="Frisvad J.C."/>
            <person name="Goldman G.H."/>
            <person name="Houbraken J."/>
            <person name="Oakley B."/>
            <person name="Pocsi I."/>
            <person name="Scazzocchio C."/>
            <person name="Seiboth B."/>
            <person name="vanKuyk P.A."/>
            <person name="Wortman J."/>
            <person name="Dyer P.S."/>
            <person name="Grigoriev I.V."/>
        </authorList>
    </citation>
    <scope>NUCLEOTIDE SEQUENCE [LARGE SCALE GENOMIC DNA]</scope>
    <source>
        <strain evidence="15">CBS 106.47</strain>
    </source>
</reference>
<evidence type="ECO:0000313" key="14">
    <source>
        <dbReference type="EMBL" id="OJZ87348.1"/>
    </source>
</evidence>
<evidence type="ECO:0000256" key="8">
    <source>
        <dbReference type="ARBA" id="ARBA00022833"/>
    </source>
</evidence>
<dbReference type="SUPFAM" id="SSF51182">
    <property type="entry name" value="RmlC-like cupins"/>
    <property type="match status" value="1"/>
</dbReference>
<evidence type="ECO:0000259" key="13">
    <source>
        <dbReference type="Pfam" id="PF20511"/>
    </source>
</evidence>
<dbReference type="Pfam" id="PF20511">
    <property type="entry name" value="PMI_typeI_cat"/>
    <property type="match status" value="2"/>
</dbReference>
<dbReference type="InterPro" id="IPR016305">
    <property type="entry name" value="Mannose-6-P_Isomerase"/>
</dbReference>
<dbReference type="GO" id="GO:0005975">
    <property type="term" value="P:carbohydrate metabolic process"/>
    <property type="evidence" value="ECO:0007669"/>
    <property type="project" value="InterPro"/>
</dbReference>
<dbReference type="GO" id="GO:0008270">
    <property type="term" value="F:zinc ion binding"/>
    <property type="evidence" value="ECO:0007669"/>
    <property type="project" value="InterPro"/>
</dbReference>
<dbReference type="AlphaFoldDB" id="A0A1M3TKM2"/>
<dbReference type="Proteomes" id="UP000184063">
    <property type="component" value="Unassembled WGS sequence"/>
</dbReference>
<dbReference type="PANTHER" id="PTHR10309">
    <property type="entry name" value="MANNOSE-6-PHOSPHATE ISOMERASE"/>
    <property type="match status" value="1"/>
</dbReference>
<feature type="binding site" evidence="12">
    <location>
        <position position="130"/>
    </location>
    <ligand>
        <name>Zn(2+)</name>
        <dbReference type="ChEBI" id="CHEBI:29105"/>
    </ligand>
</feature>
<protein>
    <recommendedName>
        <fullName evidence="6">Mannose-6-phosphate isomerase</fullName>
        <ecNumber evidence="5">5.3.1.8</ecNumber>
    </recommendedName>
    <alternativeName>
        <fullName evidence="10">Phosphohexomutase</fullName>
    </alternativeName>
    <alternativeName>
        <fullName evidence="11">Phosphomannose isomerase</fullName>
    </alternativeName>
</protein>
<dbReference type="EMBL" id="KV878240">
    <property type="protein sequence ID" value="OJZ87348.1"/>
    <property type="molecule type" value="Genomic_DNA"/>
</dbReference>
<comment type="catalytic activity">
    <reaction evidence="1">
        <text>D-mannose 6-phosphate = D-fructose 6-phosphate</text>
        <dbReference type="Rhea" id="RHEA:12356"/>
        <dbReference type="ChEBI" id="CHEBI:58735"/>
        <dbReference type="ChEBI" id="CHEBI:61527"/>
        <dbReference type="EC" id="5.3.1.8"/>
    </reaction>
</comment>
<dbReference type="EC" id="5.3.1.8" evidence="5"/>
<dbReference type="PROSITE" id="PS00965">
    <property type="entry name" value="PMI_I_1"/>
    <property type="match status" value="1"/>
</dbReference>
<gene>
    <name evidence="14" type="ORF">ASPFODRAFT_59776</name>
</gene>
<evidence type="ECO:0000256" key="5">
    <source>
        <dbReference type="ARBA" id="ARBA00011956"/>
    </source>
</evidence>
<feature type="binding site" evidence="12">
    <location>
        <position position="132"/>
    </location>
    <ligand>
        <name>Zn(2+)</name>
        <dbReference type="ChEBI" id="CHEBI:29105"/>
    </ligand>
</feature>
<dbReference type="OrthoDB" id="6605218at2759"/>
<comment type="similarity">
    <text evidence="4">Belongs to the mannose-6-phosphate isomerase type 1 family.</text>
</comment>
<name>A0A1M3TKM2_ASPLC</name>
<evidence type="ECO:0000256" key="2">
    <source>
        <dbReference type="ARBA" id="ARBA00002564"/>
    </source>
</evidence>
<feature type="domain" description="Phosphomannose isomerase type I catalytic" evidence="13">
    <location>
        <begin position="5"/>
        <end position="95"/>
    </location>
</feature>
<proteinExistence type="inferred from homology"/>
<comment type="function">
    <text evidence="2">Involved in the synthesis of the GDP-mannose and dolichol-phosphate-mannose required for a number of critical mannosyl transfer reactions.</text>
</comment>
<feature type="binding site" evidence="12">
    <location>
        <position position="285"/>
    </location>
    <ligand>
        <name>Zn(2+)</name>
        <dbReference type="ChEBI" id="CHEBI:29105"/>
    </ligand>
</feature>
<dbReference type="VEuPathDB" id="FungiDB:ASPFODRAFT_59776"/>
<dbReference type="CDD" id="cd07011">
    <property type="entry name" value="cupin_PMI_type_I_N"/>
    <property type="match status" value="1"/>
</dbReference>
<dbReference type="PANTHER" id="PTHR10309:SF4">
    <property type="entry name" value="MANNOSE-6-PHOSPHATE ISOMERASE"/>
    <property type="match status" value="1"/>
</dbReference>
<evidence type="ECO:0000256" key="7">
    <source>
        <dbReference type="ARBA" id="ARBA00022723"/>
    </source>
</evidence>
<evidence type="ECO:0000256" key="1">
    <source>
        <dbReference type="ARBA" id="ARBA00000757"/>
    </source>
</evidence>
<comment type="cofactor">
    <cofactor evidence="12">
        <name>Zn(2+)</name>
        <dbReference type="ChEBI" id="CHEBI:29105"/>
    </cofactor>
    <text evidence="12">Binds 1 zinc ion per subunit.</text>
</comment>
<evidence type="ECO:0000256" key="3">
    <source>
        <dbReference type="ARBA" id="ARBA00004666"/>
    </source>
</evidence>
<evidence type="ECO:0000256" key="4">
    <source>
        <dbReference type="ARBA" id="ARBA00010772"/>
    </source>
</evidence>
<evidence type="ECO:0000256" key="11">
    <source>
        <dbReference type="ARBA" id="ARBA00030762"/>
    </source>
</evidence>
<sequence>MTTSVFQLKCGIKNDPWGKQGKNSLAGVLCSKTPGTIEVEDDQHYSEMWMGTYPTVPSRILATGELLSEYLQKHPEVTGEGYKKWGTEVPFLPKVHTYPLPTPSHHPVINTNNILVRVKILSFQKALPLQIHPDKKLAEKLHESQPDKYSDPNHKPEIAIALSNFELFVGFKPLHEIENLFKLAPLQRFLPTETNAPTFDDSLLREISRILLTLPPILVSETISSLLTIPEAQFGPNQRYIPGLLTRLKKMYPDTDNGSLVATILMNYMTLGPGEAVCVPADSMHAYLTGDIMECMARSDNVINTGFCPKAESDDVDLFTGSLSFTPHDVDSALLRTKKSDVGKCWKTEVYEPPFSEFSVLGVRLGKGEKEVHRGVKGVSLLVVVKGSGWMGVEGEKFELKEGWVYFVGAGVEVNFETEGGLLVYRPFAE</sequence>
<dbReference type="InterPro" id="IPR014710">
    <property type="entry name" value="RmlC-like_jellyroll"/>
</dbReference>
<evidence type="ECO:0000313" key="15">
    <source>
        <dbReference type="Proteomes" id="UP000184063"/>
    </source>
</evidence>
<dbReference type="InterPro" id="IPR011051">
    <property type="entry name" value="RmlC_Cupin_sf"/>
</dbReference>
<dbReference type="InterPro" id="IPR046457">
    <property type="entry name" value="PMI_typeI_cat"/>
</dbReference>
<keyword evidence="8 12" id="KW-0862">Zinc</keyword>
<accession>A0A1M3TKM2</accession>
<comment type="pathway">
    <text evidence="3">Nucleotide-sugar biosynthesis; GDP-alpha-D-mannose biosynthesis; alpha-D-mannose 1-phosphate from D-fructose 6-phosphate: step 1/2.</text>
</comment>
<dbReference type="InterPro" id="IPR018050">
    <property type="entry name" value="Pmannose_isomerase-type1_CS"/>
</dbReference>
<evidence type="ECO:0000256" key="9">
    <source>
        <dbReference type="ARBA" id="ARBA00023235"/>
    </source>
</evidence>
<dbReference type="InterPro" id="IPR001250">
    <property type="entry name" value="Man6P_Isoase-1"/>
</dbReference>
<dbReference type="UniPathway" id="UPA00126">
    <property type="reaction ID" value="UER00423"/>
</dbReference>
<keyword evidence="7 12" id="KW-0479">Metal-binding</keyword>
<dbReference type="GO" id="GO:0005829">
    <property type="term" value="C:cytosol"/>
    <property type="evidence" value="ECO:0007669"/>
    <property type="project" value="TreeGrafter"/>
</dbReference>
<dbReference type="NCBIfam" id="TIGR00218">
    <property type="entry name" value="manA"/>
    <property type="match status" value="1"/>
</dbReference>
<evidence type="ECO:0000256" key="10">
    <source>
        <dbReference type="ARBA" id="ARBA00029741"/>
    </source>
</evidence>
<feature type="domain" description="Phosphomannose isomerase type I catalytic" evidence="13">
    <location>
        <begin position="115"/>
        <end position="174"/>
    </location>
</feature>